<evidence type="ECO:0000256" key="1">
    <source>
        <dbReference type="SAM" id="MobiDB-lite"/>
    </source>
</evidence>
<protein>
    <recommendedName>
        <fullName evidence="2">PucR C-terminal helix-turn-helix domain-containing protein</fullName>
    </recommendedName>
</protein>
<accession>A0A0T6LT49</accession>
<keyword evidence="4" id="KW-1185">Reference proteome</keyword>
<name>A0A0T6LT49_WENVI</name>
<feature type="region of interest" description="Disordered" evidence="1">
    <location>
        <begin position="197"/>
        <end position="231"/>
    </location>
</feature>
<dbReference type="Gene3D" id="1.10.10.2840">
    <property type="entry name" value="PucR C-terminal helix-turn-helix domain"/>
    <property type="match status" value="1"/>
</dbReference>
<feature type="domain" description="PucR C-terminal helix-turn-helix" evidence="2">
    <location>
        <begin position="352"/>
        <end position="410"/>
    </location>
</feature>
<gene>
    <name evidence="3" type="ORF">AQ490_22380</name>
</gene>
<dbReference type="InterPro" id="IPR025736">
    <property type="entry name" value="PucR_C-HTH_dom"/>
</dbReference>
<dbReference type="PANTHER" id="PTHR33744">
    <property type="entry name" value="CARBOHYDRATE DIACID REGULATOR"/>
    <property type="match status" value="1"/>
</dbReference>
<organism evidence="3 4">
    <name type="scientific">Wenjunlia vitaminophila</name>
    <name type="common">Streptomyces vitaminophilus</name>
    <dbReference type="NCBI Taxonomy" id="76728"/>
    <lineage>
        <taxon>Bacteria</taxon>
        <taxon>Bacillati</taxon>
        <taxon>Actinomycetota</taxon>
        <taxon>Actinomycetes</taxon>
        <taxon>Kitasatosporales</taxon>
        <taxon>Streptomycetaceae</taxon>
        <taxon>Wenjunlia</taxon>
    </lineage>
</organism>
<evidence type="ECO:0000313" key="3">
    <source>
        <dbReference type="EMBL" id="KRV49089.1"/>
    </source>
</evidence>
<evidence type="ECO:0000259" key="2">
    <source>
        <dbReference type="Pfam" id="PF13556"/>
    </source>
</evidence>
<dbReference type="eggNOG" id="COG2508">
    <property type="taxonomic scope" value="Bacteria"/>
</dbReference>
<dbReference type="PANTHER" id="PTHR33744:SF17">
    <property type="entry name" value="CONSERVED PROTEIN"/>
    <property type="match status" value="1"/>
</dbReference>
<comment type="caution">
    <text evidence="3">The sequence shown here is derived from an EMBL/GenBank/DDBJ whole genome shotgun (WGS) entry which is preliminary data.</text>
</comment>
<dbReference type="Pfam" id="PF13556">
    <property type="entry name" value="HTH_30"/>
    <property type="match status" value="1"/>
</dbReference>
<dbReference type="AlphaFoldDB" id="A0A0T6LT49"/>
<feature type="compositionally biased region" description="Low complexity" evidence="1">
    <location>
        <begin position="221"/>
        <end position="231"/>
    </location>
</feature>
<reference evidence="3 4" key="1">
    <citation type="submission" date="2015-10" db="EMBL/GenBank/DDBJ databases">
        <title>Draft genome sequence of pyrrolomycin-producing Streptomyces vitaminophilus.</title>
        <authorList>
            <person name="Graham D.E."/>
            <person name="Mahan K.M."/>
            <person name="Klingeman D.M."/>
            <person name="Hettich R.L."/>
            <person name="Parry R.J."/>
        </authorList>
    </citation>
    <scope>NUCLEOTIDE SEQUENCE [LARGE SCALE GENOMIC DNA]</scope>
    <source>
        <strain evidence="3 4">ATCC 31673</strain>
    </source>
</reference>
<dbReference type="Proteomes" id="UP000050867">
    <property type="component" value="Unassembled WGS sequence"/>
</dbReference>
<dbReference type="InterPro" id="IPR042070">
    <property type="entry name" value="PucR_C-HTH_sf"/>
</dbReference>
<sequence length="422" mass="44497">MHGDYQDLVEEAAGLLGAPATLEDRDFTLLAFCAHEGEPDPVRARSILSRRSTAGVRSWFEQFGIGRATGPVRIPPWPETGVLGRLCLPARHDGVTYGYLWLLDHDPQGPGWNEGVLRAGMAIAARAGALMAGEAHTGSVLGTELGRLLTGAAAERVAAAAVLAAELRLPEGAPYAVVSVRAAASWDGPPHGVRALPGRPVVWNPPAAPAAPAAEEPEEGGPPTAAAQDGARADLAPAEWTETVLLVPSRLAGDARQAVGTAGRLVELLGRGDGGGHPPVAGVSDVWHHLPHARVALRQARTAAACAAGDPARAPVATWDALGPYRPLSELSPEAALDPAVAPLLSPAHTVLARTVEVYLDHAGHAQQSAEALSIHRQTLYYRLSRVEQLTGLDLDRGEDRLLLHLTLKARRLHRLHDPQLR</sequence>
<dbReference type="InterPro" id="IPR051448">
    <property type="entry name" value="CdaR-like_regulators"/>
</dbReference>
<dbReference type="EMBL" id="LLZU01000016">
    <property type="protein sequence ID" value="KRV49089.1"/>
    <property type="molecule type" value="Genomic_DNA"/>
</dbReference>
<dbReference type="STRING" id="76728.AQ490_22380"/>
<evidence type="ECO:0000313" key="4">
    <source>
        <dbReference type="Proteomes" id="UP000050867"/>
    </source>
</evidence>
<proteinExistence type="predicted"/>